<evidence type="ECO:0000313" key="1">
    <source>
        <dbReference type="EMBL" id="ERH21196.1"/>
    </source>
</evidence>
<accession>U1QFZ7</accession>
<reference evidence="1 2" key="1">
    <citation type="submission" date="2013-08" db="EMBL/GenBank/DDBJ databases">
        <authorList>
            <person name="Weinstock G."/>
            <person name="Sodergren E."/>
            <person name="Wylie T."/>
            <person name="Fulton L."/>
            <person name="Fulton R."/>
            <person name="Fronick C."/>
            <person name="O'Laughlin M."/>
            <person name="Godfrey J."/>
            <person name="Miner T."/>
            <person name="Herter B."/>
            <person name="Appelbaum E."/>
            <person name="Cordes M."/>
            <person name="Lek S."/>
            <person name="Wollam A."/>
            <person name="Pepin K.H."/>
            <person name="Palsikar V.B."/>
            <person name="Mitreva M."/>
            <person name="Wilson R.K."/>
        </authorList>
    </citation>
    <scope>NUCLEOTIDE SEQUENCE [LARGE SCALE GENOMIC DNA]</scope>
    <source>
        <strain evidence="1 2">F0542</strain>
    </source>
</reference>
<organism evidence="1 2">
    <name type="scientific">Actinomyces johnsonii F0542</name>
    <dbReference type="NCBI Taxonomy" id="1321818"/>
    <lineage>
        <taxon>Bacteria</taxon>
        <taxon>Bacillati</taxon>
        <taxon>Actinomycetota</taxon>
        <taxon>Actinomycetes</taxon>
        <taxon>Actinomycetales</taxon>
        <taxon>Actinomycetaceae</taxon>
        <taxon>Actinomyces</taxon>
    </lineage>
</organism>
<dbReference type="Proteomes" id="UP000016536">
    <property type="component" value="Unassembled WGS sequence"/>
</dbReference>
<evidence type="ECO:0000313" key="2">
    <source>
        <dbReference type="Proteomes" id="UP000016536"/>
    </source>
</evidence>
<dbReference type="EMBL" id="AWSE01000269">
    <property type="protein sequence ID" value="ERH21196.1"/>
    <property type="molecule type" value="Genomic_DNA"/>
</dbReference>
<sequence>MTSEICRSRQFRSLDQSSLLVGGVSHARQTVQGSEKIHG</sequence>
<dbReference type="AlphaFoldDB" id="U1QFZ7"/>
<dbReference type="HOGENOM" id="CLU_3303426_0_0_11"/>
<gene>
    <name evidence="1" type="ORF">HMPREF1979_03187</name>
</gene>
<proteinExistence type="predicted"/>
<comment type="caution">
    <text evidence="1">The sequence shown here is derived from an EMBL/GenBank/DDBJ whole genome shotgun (WGS) entry which is preliminary data.</text>
</comment>
<protein>
    <submittedName>
        <fullName evidence="1">Uncharacterized protein</fullName>
    </submittedName>
</protein>
<name>U1QFZ7_9ACTO</name>
<keyword evidence="2" id="KW-1185">Reference proteome</keyword>